<keyword evidence="12" id="KW-1003">Cell membrane</keyword>
<feature type="transmembrane region" description="Helical" evidence="41">
    <location>
        <begin position="552"/>
        <end position="580"/>
    </location>
</feature>
<feature type="domain" description="ABC transporter" evidence="42">
    <location>
        <begin position="650"/>
        <end position="874"/>
    </location>
</feature>
<dbReference type="CDD" id="cd18603">
    <property type="entry name" value="ABC_6TM_MRP1_2_3_6_D2_like"/>
    <property type="match status" value="1"/>
</dbReference>
<keyword evidence="24" id="KW-1015">Disulfide bond</keyword>
<evidence type="ECO:0000256" key="24">
    <source>
        <dbReference type="ARBA" id="ARBA00023157"/>
    </source>
</evidence>
<comment type="catalytic activity">
    <reaction evidence="31">
        <text>leukotriene C4(in) + ATP + H2O = leukotriene C4(out) + ADP + phosphate + H(+)</text>
        <dbReference type="Rhea" id="RHEA:38963"/>
        <dbReference type="ChEBI" id="CHEBI:15377"/>
        <dbReference type="ChEBI" id="CHEBI:15378"/>
        <dbReference type="ChEBI" id="CHEBI:30616"/>
        <dbReference type="ChEBI" id="CHEBI:43474"/>
        <dbReference type="ChEBI" id="CHEBI:57973"/>
        <dbReference type="ChEBI" id="CHEBI:456216"/>
    </reaction>
    <physiologicalReaction direction="left-to-right" evidence="31">
        <dbReference type="Rhea" id="RHEA:38964"/>
    </physiologicalReaction>
</comment>
<keyword evidence="21" id="KW-0333">Golgi apparatus</keyword>
<evidence type="ECO:0000256" key="13">
    <source>
        <dbReference type="ARBA" id="ARBA00022525"/>
    </source>
</evidence>
<dbReference type="InterPro" id="IPR003593">
    <property type="entry name" value="AAA+_ATPase"/>
</dbReference>
<comment type="catalytic activity">
    <reaction evidence="38">
        <text>coproporphyrin III(in) + ATP + H2O = coproporphyrin III(out) + ADP + phosphate + H(+)</text>
        <dbReference type="Rhea" id="RHEA:66664"/>
        <dbReference type="ChEBI" id="CHEBI:15377"/>
        <dbReference type="ChEBI" id="CHEBI:15378"/>
        <dbReference type="ChEBI" id="CHEBI:30616"/>
        <dbReference type="ChEBI" id="CHEBI:43474"/>
        <dbReference type="ChEBI" id="CHEBI:131725"/>
        <dbReference type="ChEBI" id="CHEBI:456216"/>
    </reaction>
    <physiologicalReaction direction="left-to-right" evidence="38">
        <dbReference type="Rhea" id="RHEA:66665"/>
    </physiologicalReaction>
</comment>
<dbReference type="Pfam" id="PF00664">
    <property type="entry name" value="ABC_membrane"/>
    <property type="match status" value="2"/>
</dbReference>
<dbReference type="InterPro" id="IPR003439">
    <property type="entry name" value="ABC_transporter-like_ATP-bd"/>
</dbReference>
<dbReference type="InterPro" id="IPR032410">
    <property type="entry name" value="ABCB6_N"/>
</dbReference>
<comment type="catalytic activity">
    <reaction evidence="37">
        <text>uroporphyrin III(in) + ATP + H2O = uroporphyrin III(out) + ADP + phosphate + H(+)</text>
        <dbReference type="Rhea" id="RHEA:66776"/>
        <dbReference type="ChEBI" id="CHEBI:15377"/>
        <dbReference type="ChEBI" id="CHEBI:15378"/>
        <dbReference type="ChEBI" id="CHEBI:30616"/>
        <dbReference type="ChEBI" id="CHEBI:43474"/>
        <dbReference type="ChEBI" id="CHEBI:167479"/>
        <dbReference type="ChEBI" id="CHEBI:456216"/>
    </reaction>
    <physiologicalReaction direction="left-to-right" evidence="37">
        <dbReference type="Rhea" id="RHEA:66777"/>
    </physiologicalReaction>
</comment>
<keyword evidence="18" id="KW-0067">ATP-binding</keyword>
<dbReference type="SMART" id="SM00382">
    <property type="entry name" value="AAA"/>
    <property type="match status" value="2"/>
</dbReference>
<keyword evidence="19" id="KW-1278">Translocase</keyword>
<comment type="similarity">
    <text evidence="9">Belongs to the ABC transporter superfamily. ABCC family. Conjugate transporter (TC 3.A.1.208) subfamily.</text>
</comment>
<comment type="catalytic activity">
    <reaction evidence="32">
        <text>heme b(in) + ATP + H2O = heme b(out) + ADP + phosphate + H(+)</text>
        <dbReference type="Rhea" id="RHEA:19261"/>
        <dbReference type="ChEBI" id="CHEBI:15377"/>
        <dbReference type="ChEBI" id="CHEBI:15378"/>
        <dbReference type="ChEBI" id="CHEBI:30616"/>
        <dbReference type="ChEBI" id="CHEBI:43474"/>
        <dbReference type="ChEBI" id="CHEBI:60344"/>
        <dbReference type="ChEBI" id="CHEBI:456216"/>
        <dbReference type="EC" id="7.6.2.5"/>
    </reaction>
    <physiologicalReaction direction="left-to-right" evidence="32">
        <dbReference type="Rhea" id="RHEA:19262"/>
    </physiologicalReaction>
</comment>
<dbReference type="Pfam" id="PF00005">
    <property type="entry name" value="ABC_tran"/>
    <property type="match status" value="2"/>
</dbReference>
<evidence type="ECO:0000256" key="34">
    <source>
        <dbReference type="ARBA" id="ARBA00047789"/>
    </source>
</evidence>
<evidence type="ECO:0000256" key="9">
    <source>
        <dbReference type="ARBA" id="ARBA00009726"/>
    </source>
</evidence>
<evidence type="ECO:0000256" key="25">
    <source>
        <dbReference type="ARBA" id="ARBA00023228"/>
    </source>
</evidence>
<comment type="catalytic activity">
    <reaction evidence="33">
        <text>coproporphyrinogen III(in) + ATP + H2O = coproporphyrinogen III(out) + ADP + phosphate + H(+)</text>
        <dbReference type="Rhea" id="RHEA:66680"/>
        <dbReference type="ChEBI" id="CHEBI:15377"/>
        <dbReference type="ChEBI" id="CHEBI:15378"/>
        <dbReference type="ChEBI" id="CHEBI:30616"/>
        <dbReference type="ChEBI" id="CHEBI:43474"/>
        <dbReference type="ChEBI" id="CHEBI:57309"/>
        <dbReference type="ChEBI" id="CHEBI:456216"/>
    </reaction>
    <physiologicalReaction direction="left-to-right" evidence="33">
        <dbReference type="Rhea" id="RHEA:66681"/>
    </physiologicalReaction>
</comment>
<comment type="subunit">
    <text evidence="10">Homodimer.</text>
</comment>
<evidence type="ECO:0000256" key="32">
    <source>
        <dbReference type="ARBA" id="ARBA00047649"/>
    </source>
</evidence>
<dbReference type="Proteomes" id="UP001642483">
    <property type="component" value="Unassembled WGS sequence"/>
</dbReference>
<keyword evidence="17" id="KW-1000">Mitochondrion outer membrane</keyword>
<dbReference type="EMBL" id="CAWYQH010000001">
    <property type="protein sequence ID" value="CAK8671759.1"/>
    <property type="molecule type" value="Genomic_DNA"/>
</dbReference>
<dbReference type="CDD" id="cd03244">
    <property type="entry name" value="ABCC_MRP_domain2"/>
    <property type="match status" value="1"/>
</dbReference>
<dbReference type="InterPro" id="IPR017871">
    <property type="entry name" value="ABC_transporter-like_CS"/>
</dbReference>
<evidence type="ECO:0000256" key="1">
    <source>
        <dbReference type="ARBA" id="ARBA00004128"/>
    </source>
</evidence>
<evidence type="ECO:0000256" key="23">
    <source>
        <dbReference type="ARBA" id="ARBA00023136"/>
    </source>
</evidence>
<evidence type="ECO:0000256" key="11">
    <source>
        <dbReference type="ARBA" id="ARBA00022448"/>
    </source>
</evidence>
<evidence type="ECO:0000256" key="15">
    <source>
        <dbReference type="ARBA" id="ARBA00022737"/>
    </source>
</evidence>
<dbReference type="CDD" id="cd18595">
    <property type="entry name" value="ABC_6TM_MRP1_2_3_6_D1_like"/>
    <property type="match status" value="1"/>
</dbReference>
<evidence type="ECO:0000256" key="5">
    <source>
        <dbReference type="ARBA" id="ARBA00004550"/>
    </source>
</evidence>
<feature type="transmembrane region" description="Helical" evidence="41">
    <location>
        <begin position="73"/>
        <end position="91"/>
    </location>
</feature>
<evidence type="ECO:0000256" key="27">
    <source>
        <dbReference type="ARBA" id="ARBA00024320"/>
    </source>
</evidence>
<dbReference type="Pfam" id="PF16185">
    <property type="entry name" value="MTABC_N"/>
    <property type="match status" value="1"/>
</dbReference>
<keyword evidence="20 41" id="KW-1133">Transmembrane helix</keyword>
<feature type="transmembrane region" description="Helical" evidence="41">
    <location>
        <begin position="133"/>
        <end position="149"/>
    </location>
</feature>
<dbReference type="InterPro" id="IPR036640">
    <property type="entry name" value="ABC1_TM_sf"/>
</dbReference>
<dbReference type="PROSITE" id="PS50893">
    <property type="entry name" value="ABC_TRANSPORTER_2"/>
    <property type="match status" value="2"/>
</dbReference>
<reference evidence="44 45" key="1">
    <citation type="submission" date="2024-02" db="EMBL/GenBank/DDBJ databases">
        <authorList>
            <person name="Daric V."/>
            <person name="Darras S."/>
        </authorList>
    </citation>
    <scope>NUCLEOTIDE SEQUENCE [LARGE SCALE GENOMIC DNA]</scope>
</reference>
<dbReference type="PANTHER" id="PTHR24223">
    <property type="entry name" value="ATP-BINDING CASSETTE SUB-FAMILY C"/>
    <property type="match status" value="1"/>
</dbReference>
<evidence type="ECO:0000256" key="29">
    <source>
        <dbReference type="ARBA" id="ARBA00024439"/>
    </source>
</evidence>
<dbReference type="PROSITE" id="PS00211">
    <property type="entry name" value="ABC_TRANSPORTER_1"/>
    <property type="match status" value="2"/>
</dbReference>
<evidence type="ECO:0000256" key="40">
    <source>
        <dbReference type="SAM" id="MobiDB-lite"/>
    </source>
</evidence>
<evidence type="ECO:0000256" key="41">
    <source>
        <dbReference type="SAM" id="Phobius"/>
    </source>
</evidence>
<keyword evidence="45" id="KW-1185">Reference proteome</keyword>
<keyword evidence="23 41" id="KW-0472">Membrane</keyword>
<proteinExistence type="inferred from homology"/>
<evidence type="ECO:0000256" key="4">
    <source>
        <dbReference type="ARBA" id="ARBA00004414"/>
    </source>
</evidence>
<evidence type="ECO:0000256" key="3">
    <source>
        <dbReference type="ARBA" id="ARBA00004374"/>
    </source>
</evidence>
<evidence type="ECO:0000256" key="21">
    <source>
        <dbReference type="ARBA" id="ARBA00023034"/>
    </source>
</evidence>
<evidence type="ECO:0000256" key="8">
    <source>
        <dbReference type="ARBA" id="ARBA00004656"/>
    </source>
</evidence>
<feature type="transmembrane region" description="Helical" evidence="41">
    <location>
        <begin position="103"/>
        <end position="121"/>
    </location>
</feature>
<feature type="transmembrane region" description="Helical" evidence="41">
    <location>
        <begin position="447"/>
        <end position="469"/>
    </location>
</feature>
<dbReference type="InterPro" id="IPR005292">
    <property type="entry name" value="MRP"/>
</dbReference>
<keyword evidence="15" id="KW-0677">Repeat</keyword>
<dbReference type="CDD" id="cd03250">
    <property type="entry name" value="ABCC_MRP_domain1"/>
    <property type="match status" value="1"/>
</dbReference>
<organism evidence="44 45">
    <name type="scientific">Clavelina lepadiformis</name>
    <name type="common">Light-bulb sea squirt</name>
    <name type="synonym">Ascidia lepadiformis</name>
    <dbReference type="NCBI Taxonomy" id="159417"/>
    <lineage>
        <taxon>Eukaryota</taxon>
        <taxon>Metazoa</taxon>
        <taxon>Chordata</taxon>
        <taxon>Tunicata</taxon>
        <taxon>Ascidiacea</taxon>
        <taxon>Aplousobranchia</taxon>
        <taxon>Clavelinidae</taxon>
        <taxon>Clavelina</taxon>
    </lineage>
</organism>
<evidence type="ECO:0000256" key="7">
    <source>
        <dbReference type="ARBA" id="ARBA00004653"/>
    </source>
</evidence>
<keyword evidence="25" id="KW-0458">Lysosome</keyword>
<evidence type="ECO:0000259" key="43">
    <source>
        <dbReference type="PROSITE" id="PS50929"/>
    </source>
</evidence>
<dbReference type="NCBIfam" id="TIGR00957">
    <property type="entry name" value="MRP_assoc_pro"/>
    <property type="match status" value="1"/>
</dbReference>
<feature type="transmembrane region" description="Helical" evidence="41">
    <location>
        <begin position="1041"/>
        <end position="1073"/>
    </location>
</feature>
<name>A0ABP0EWE9_CLALP</name>
<dbReference type="InterPro" id="IPR011527">
    <property type="entry name" value="ABC1_TM_dom"/>
</dbReference>
<evidence type="ECO:0000256" key="18">
    <source>
        <dbReference type="ARBA" id="ARBA00022840"/>
    </source>
</evidence>
<evidence type="ECO:0000256" key="22">
    <source>
        <dbReference type="ARBA" id="ARBA00023128"/>
    </source>
</evidence>
<comment type="caution">
    <text evidence="44">The sequence shown here is derived from an EMBL/GenBank/DDBJ whole genome shotgun (WGS) entry which is preliminary data.</text>
</comment>
<feature type="domain" description="ABC transmembrane type-1" evidence="43">
    <location>
        <begin position="337"/>
        <end position="618"/>
    </location>
</feature>
<evidence type="ECO:0000256" key="37">
    <source>
        <dbReference type="ARBA" id="ARBA00048510"/>
    </source>
</evidence>
<comment type="subcellular location">
    <subcellularLocation>
        <location evidence="6">Cell membrane</location>
        <topology evidence="6">Multi-pass membrane protein</topology>
    </subcellularLocation>
    <subcellularLocation>
        <location evidence="2">Endosome</location>
        <location evidence="2">Multivesicular body membrane</location>
    </subcellularLocation>
    <subcellularLocation>
        <location evidence="7">Golgi apparatus membrane</location>
        <topology evidence="7">Multi-pass membrane protein</topology>
    </subcellularLocation>
    <subcellularLocation>
        <location evidence="4">Late endosome membrane</location>
    </subcellularLocation>
    <subcellularLocation>
        <location evidence="8">Lysosome membrane</location>
    </subcellularLocation>
    <subcellularLocation>
        <location evidence="27">Melanosome membrane</location>
    </subcellularLocation>
    <subcellularLocation>
        <location evidence="3">Mitochondrion outer membrane</location>
        <topology evidence="3">Multi-pass membrane protein</topology>
    </subcellularLocation>
    <subcellularLocation>
        <location evidence="5">Secreted</location>
        <location evidence="5">Extracellular exosome</location>
    </subcellularLocation>
    <subcellularLocation>
        <location evidence="1">Vacuole membrane</location>
        <topology evidence="1">Multi-pass membrane protein</topology>
    </subcellularLocation>
</comment>
<keyword evidence="11" id="KW-0813">Transport</keyword>
<evidence type="ECO:0000256" key="31">
    <source>
        <dbReference type="ARBA" id="ARBA00047523"/>
    </source>
</evidence>
<evidence type="ECO:0000256" key="35">
    <source>
        <dbReference type="ARBA" id="ARBA00048309"/>
    </source>
</evidence>
<keyword evidence="22" id="KW-0496">Mitochondrion</keyword>
<dbReference type="InterPro" id="IPR050173">
    <property type="entry name" value="ABC_transporter_C-like"/>
</dbReference>
<feature type="transmembrane region" description="Helical" evidence="41">
    <location>
        <begin position="1123"/>
        <end position="1154"/>
    </location>
</feature>
<gene>
    <name evidence="44" type="ORF">CVLEPA_LOCUS799</name>
</gene>
<dbReference type="SUPFAM" id="SSF90123">
    <property type="entry name" value="ABC transporter transmembrane region"/>
    <property type="match status" value="2"/>
</dbReference>
<evidence type="ECO:0000256" key="10">
    <source>
        <dbReference type="ARBA" id="ARBA00011738"/>
    </source>
</evidence>
<dbReference type="EC" id="7.6.2.3" evidence="26"/>
<evidence type="ECO:0000256" key="2">
    <source>
        <dbReference type="ARBA" id="ARBA00004333"/>
    </source>
</evidence>
<dbReference type="Gene3D" id="1.20.1560.10">
    <property type="entry name" value="ABC transporter type 1, transmembrane domain"/>
    <property type="match status" value="2"/>
</dbReference>
<evidence type="ECO:0000256" key="33">
    <source>
        <dbReference type="ARBA" id="ARBA00047753"/>
    </source>
</evidence>
<feature type="transmembrane region" description="Helical" evidence="41">
    <location>
        <begin position="475"/>
        <end position="495"/>
    </location>
</feature>
<comment type="catalytic activity">
    <reaction evidence="35">
        <text>protoporphyrin IX(in) + ATP + H2O = protoporphyrin IX(out) + ADP + phosphate + H(+)</text>
        <dbReference type="Rhea" id="RHEA:61336"/>
        <dbReference type="ChEBI" id="CHEBI:15377"/>
        <dbReference type="ChEBI" id="CHEBI:15378"/>
        <dbReference type="ChEBI" id="CHEBI:30616"/>
        <dbReference type="ChEBI" id="CHEBI:43474"/>
        <dbReference type="ChEBI" id="CHEBI:57306"/>
        <dbReference type="ChEBI" id="CHEBI:456216"/>
    </reaction>
    <physiologicalReaction direction="left-to-right" evidence="35">
        <dbReference type="Rhea" id="RHEA:61337"/>
    </physiologicalReaction>
</comment>
<keyword evidence="14 41" id="KW-0812">Transmembrane</keyword>
<feature type="transmembrane region" description="Helical" evidence="41">
    <location>
        <begin position="371"/>
        <end position="395"/>
    </location>
</feature>
<dbReference type="SUPFAM" id="SSF52540">
    <property type="entry name" value="P-loop containing nucleoside triphosphate hydrolases"/>
    <property type="match status" value="2"/>
</dbReference>
<feature type="domain" description="ABC transmembrane type-1" evidence="43">
    <location>
        <begin position="1000"/>
        <end position="1281"/>
    </location>
</feature>
<keyword evidence="13" id="KW-0964">Secreted</keyword>
<feature type="transmembrane region" description="Helical" evidence="41">
    <location>
        <begin position="169"/>
        <end position="191"/>
    </location>
</feature>
<keyword evidence="16" id="KW-0547">Nucleotide-binding</keyword>
<dbReference type="PANTHER" id="PTHR24223:SF443">
    <property type="entry name" value="MULTIDRUG-RESISTANCE LIKE PROTEIN 1, ISOFORM I"/>
    <property type="match status" value="1"/>
</dbReference>
<feature type="transmembrane region" description="Helical" evidence="41">
    <location>
        <begin position="592"/>
        <end position="617"/>
    </location>
</feature>
<evidence type="ECO:0000256" key="12">
    <source>
        <dbReference type="ARBA" id="ARBA00022475"/>
    </source>
</evidence>
<dbReference type="PROSITE" id="PS50929">
    <property type="entry name" value="ABC_TM1F"/>
    <property type="match status" value="2"/>
</dbReference>
<evidence type="ECO:0000259" key="42">
    <source>
        <dbReference type="PROSITE" id="PS50893"/>
    </source>
</evidence>
<feature type="region of interest" description="Disordered" evidence="40">
    <location>
        <begin position="884"/>
        <end position="907"/>
    </location>
</feature>
<evidence type="ECO:0000256" key="16">
    <source>
        <dbReference type="ARBA" id="ARBA00022741"/>
    </source>
</evidence>
<dbReference type="InterPro" id="IPR027417">
    <property type="entry name" value="P-loop_NTPase"/>
</dbReference>
<protein>
    <recommendedName>
        <fullName evidence="29">ATP-binding cassette sub-family B member 6</fullName>
        <ecNumber evidence="26">7.6.2.3</ecNumber>
        <ecNumber evidence="28">7.6.2.5</ecNumber>
    </recommendedName>
    <alternativeName>
        <fullName evidence="30">ABC-type heme transporter ABCB6</fullName>
    </alternativeName>
</protein>
<sequence>MDFKDFCGGEDFFDIKTILNTTNPQLSKCFEHTVLDLTPCAYMLIFGTAYFFIYRKSYQSYIVPSPLFKARMVFTITLCLLALANLGRGIWEYTHGIRLGYVYLISPAVLALGMAKAAFFVNFDRRKGIQSSSLLTCFWLLYLVFWALIFKSQVERLLDSKPLDDGELFRAITFFISYACVLSLFVMCFFVDDPPALPPKDPYCEEAVALQPGQDAENEAKDKLKPCPESSSAFLSRLTFEWFSKMIMKGYKRPLVDSDLWDLNRVDKAGRVSRRFLKIWNAEKAKFKKQQQEAGNVPNNTHFENTDEEVLIEQPDEKKKMPSLFKALLKSYGPFFLVSTFLKILNDVLTFVSPQLLSGMITFTKSDNPVWQGYVLAVLLFVSAIVQSIILQQYFHVCFTVGMRLRSGVIAAVYRKALTLSSAARKHSTVGEVVNLMSVDAQRFMDLMSYVNILWSGPFQIILAMYFLWQTMGPATLAGLGVMVLLIPINGYIASRAHKLQIEQMKHKDERIKVMNEILNGIKVLKMYAWELSFRDKVYAVRGNEMNVLKRAAYLNAAAMFTWTCAPLLVSLTTFAVYTLSDPSHVLDAQKAFVSISLFNILQFPLIMLPMMISSLVQANVSLKRLQRFLCNEELDLDNVDRNPTSGPVISIENGTFTWDKDDEPVLKDINLSVPKGSLVAVVGQVGSGKSSLVNCLLGDMEKLNGKVSVKGSIAYVAQQAWIQNLTVRENILFGKPLDVCNYQDTVGACELKEDFEMLPASDQTEIGERGINLSGGQKQRVSIARAVYQDSDVYLFDDPLSAVDAHVGKNLFDNVLGPGGCLRRKTRILVTHGVSFLPQVDMIVVLVGGKISEIGHYDELLEKNGDFAEFLRNYANNEEEQVEEDIDGALSVPSSPTSAVPDDEDPEAIVGSEGSAVVIASRQFQRQLSRKSITEQVVYGPTCKYRPIKKNDPNRVCKMPDQKKQAENKLITTETAETGNIKASVFTSYMRSIGFFSSFVIIASYMLSNAASIGSSIWLADWTNDAKDPAKAQNSTSFRLAIYGVIGASKTIFVLSSSFAVTYGSVAASTLLHSKMLSNLLKAPMSFFDTTPLGRIVNRFSKDIYLIDEVVPRSLSSFLRTFFMTLSTFVVIIYSTPIFATVVLPILILYWFVQRFYVRSSRQLKRLESISRSPIYSHFSETLAGSSTIRAYGLQKSFIKQNETKVDTNQMAYYPNIVSNRWLALRLEVVGNLIVLFAAIFAVVERNNIEPSIVGLSISYSLQITSILNWMVRTASEVETNIVAVERVEEYANVQQEAPLEIEHSRPHSGWPDRGGIKFVNYSTRYRDELDLVVRGINVDIKGGEKIGIVGRTGAGKSSLTLALFRIIEAAEGMITIDGLDIGKMGLHSLRSKISIIPQDPVLFCGTLRMNLDPFDGYSDEELWDALEHSHLKNFVLTLPKKLEHDIAEGGENLSVGQRQLVCLARALLRKSKILVLDEATAAVDLETDDLIQATIRSEFADSTTFTIAHRLNTIMDSTRVLVLDAGKVAEYDTPQNLLKSKGIFYSMAKTAGLAS</sequence>
<dbReference type="EC" id="7.6.2.5" evidence="28"/>
<evidence type="ECO:0000256" key="28">
    <source>
        <dbReference type="ARBA" id="ARBA00024385"/>
    </source>
</evidence>
<evidence type="ECO:0000313" key="45">
    <source>
        <dbReference type="Proteomes" id="UP001642483"/>
    </source>
</evidence>
<evidence type="ECO:0000256" key="19">
    <source>
        <dbReference type="ARBA" id="ARBA00022967"/>
    </source>
</evidence>
<evidence type="ECO:0000256" key="6">
    <source>
        <dbReference type="ARBA" id="ARBA00004651"/>
    </source>
</evidence>
<comment type="catalytic activity">
    <reaction evidence="36">
        <text>pheophorbide a(in) + ATP + H2O = pheophorbide a(out) + ADP + phosphate + H(+)</text>
        <dbReference type="Rhea" id="RHEA:61360"/>
        <dbReference type="ChEBI" id="CHEBI:15377"/>
        <dbReference type="ChEBI" id="CHEBI:15378"/>
        <dbReference type="ChEBI" id="CHEBI:30616"/>
        <dbReference type="ChEBI" id="CHEBI:43474"/>
        <dbReference type="ChEBI" id="CHEBI:58687"/>
        <dbReference type="ChEBI" id="CHEBI:456216"/>
    </reaction>
    <physiologicalReaction direction="left-to-right" evidence="36">
        <dbReference type="Rhea" id="RHEA:61361"/>
    </physiologicalReaction>
</comment>
<feature type="transmembrane region" description="Helical" evidence="41">
    <location>
        <begin position="1224"/>
        <end position="1245"/>
    </location>
</feature>
<evidence type="ECO:0000256" key="20">
    <source>
        <dbReference type="ARBA" id="ARBA00022989"/>
    </source>
</evidence>
<comment type="catalytic activity">
    <reaction evidence="34">
        <text>uroporphyrin I(in) + ATP + H2O = uroporphyrin I(out) + ADP + phosphate + H(+)</text>
        <dbReference type="Rhea" id="RHEA:66772"/>
        <dbReference type="ChEBI" id="CHEBI:15377"/>
        <dbReference type="ChEBI" id="CHEBI:15378"/>
        <dbReference type="ChEBI" id="CHEBI:30616"/>
        <dbReference type="ChEBI" id="CHEBI:43474"/>
        <dbReference type="ChEBI" id="CHEBI:167480"/>
        <dbReference type="ChEBI" id="CHEBI:456216"/>
    </reaction>
    <physiologicalReaction direction="left-to-right" evidence="34">
        <dbReference type="Rhea" id="RHEA:66773"/>
    </physiologicalReaction>
</comment>
<evidence type="ECO:0000256" key="39">
    <source>
        <dbReference type="ARBA" id="ARBA00049398"/>
    </source>
</evidence>
<evidence type="ECO:0000256" key="38">
    <source>
        <dbReference type="ARBA" id="ARBA00048636"/>
    </source>
</evidence>
<evidence type="ECO:0000256" key="17">
    <source>
        <dbReference type="ARBA" id="ARBA00022787"/>
    </source>
</evidence>
<feature type="transmembrane region" description="Helical" evidence="41">
    <location>
        <begin position="34"/>
        <end position="53"/>
    </location>
</feature>
<evidence type="ECO:0000256" key="36">
    <source>
        <dbReference type="ARBA" id="ARBA00048455"/>
    </source>
</evidence>
<evidence type="ECO:0000256" key="14">
    <source>
        <dbReference type="ARBA" id="ARBA00022692"/>
    </source>
</evidence>
<feature type="transmembrane region" description="Helical" evidence="41">
    <location>
        <begin position="327"/>
        <end position="351"/>
    </location>
</feature>
<evidence type="ECO:0000313" key="44">
    <source>
        <dbReference type="EMBL" id="CAK8671759.1"/>
    </source>
</evidence>
<feature type="domain" description="ABC transporter" evidence="42">
    <location>
        <begin position="1318"/>
        <end position="1552"/>
    </location>
</feature>
<evidence type="ECO:0000256" key="30">
    <source>
        <dbReference type="ARBA" id="ARBA00031413"/>
    </source>
</evidence>
<accession>A0ABP0EWE9</accession>
<evidence type="ECO:0000256" key="26">
    <source>
        <dbReference type="ARBA" id="ARBA00024220"/>
    </source>
</evidence>
<dbReference type="Gene3D" id="3.40.50.300">
    <property type="entry name" value="P-loop containing nucleotide triphosphate hydrolases"/>
    <property type="match status" value="2"/>
</dbReference>
<comment type="catalytic activity">
    <reaction evidence="39">
        <text>coproporphyrin I(in) + ATP + H2O = coproporphyrin I(out) + ADP + phosphate + H(+)</text>
        <dbReference type="Rhea" id="RHEA:66768"/>
        <dbReference type="ChEBI" id="CHEBI:15377"/>
        <dbReference type="ChEBI" id="CHEBI:15378"/>
        <dbReference type="ChEBI" id="CHEBI:30616"/>
        <dbReference type="ChEBI" id="CHEBI:43474"/>
        <dbReference type="ChEBI" id="CHEBI:167478"/>
        <dbReference type="ChEBI" id="CHEBI:456216"/>
    </reaction>
    <physiologicalReaction direction="left-to-right" evidence="39">
        <dbReference type="Rhea" id="RHEA:66769"/>
    </physiologicalReaction>
</comment>